<reference evidence="2" key="1">
    <citation type="journal article" date="2013" name="PLoS ONE">
        <title>Gene expression in gut symbiotic organ of stinkbug affected by extracellular bacterial symbiont.</title>
        <authorList>
            <person name="Futahashi R."/>
            <person name="Tanaka K."/>
            <person name="Tanahashi M."/>
            <person name="Nikoh N."/>
            <person name="Kikuchi Y."/>
            <person name="Lee B.L."/>
            <person name="Fukatsu T."/>
        </authorList>
    </citation>
    <scope>NUCLEOTIDE SEQUENCE</scope>
    <source>
        <tissue evidence="2">Midgut</tissue>
    </source>
</reference>
<accession>R4WP53</accession>
<dbReference type="PROSITE" id="PS60021">
    <property type="entry name" value="HWTX_1"/>
    <property type="match status" value="1"/>
</dbReference>
<evidence type="ECO:0000256" key="1">
    <source>
        <dbReference type="SAM" id="SignalP"/>
    </source>
</evidence>
<dbReference type="EMBL" id="AK417446">
    <property type="protein sequence ID" value="BAN20661.1"/>
    <property type="molecule type" value="mRNA"/>
</dbReference>
<organism evidence="2">
    <name type="scientific">Riptortus pedestris</name>
    <name type="common">Bean bug</name>
    <dbReference type="NCBI Taxonomy" id="329032"/>
    <lineage>
        <taxon>Eukaryota</taxon>
        <taxon>Metazoa</taxon>
        <taxon>Ecdysozoa</taxon>
        <taxon>Arthropoda</taxon>
        <taxon>Hexapoda</taxon>
        <taxon>Insecta</taxon>
        <taxon>Pterygota</taxon>
        <taxon>Neoptera</taxon>
        <taxon>Paraneoptera</taxon>
        <taxon>Hemiptera</taxon>
        <taxon>Heteroptera</taxon>
        <taxon>Panheteroptera</taxon>
        <taxon>Pentatomomorpha</taxon>
        <taxon>Coreoidea</taxon>
        <taxon>Alydidae</taxon>
        <taxon>Riptortus</taxon>
    </lineage>
</organism>
<dbReference type="AlphaFoldDB" id="R4WP53"/>
<sequence length="82" mass="9297">MKKLIVGLLLAVLICQITANIQLKDGNSHCGGTKYCGPGFSCCAERYCCKNPRWCCWSWYDPPTCCKHPWQLPSSRIYRALP</sequence>
<feature type="chain" id="PRO_5004372546" evidence="1">
    <location>
        <begin position="20"/>
        <end position="82"/>
    </location>
</feature>
<protein>
    <submittedName>
        <fullName evidence="2">Cysteine rich secreted protein</fullName>
    </submittedName>
</protein>
<dbReference type="InterPro" id="IPR013140">
    <property type="entry name" value="Huwentoxin_CS1"/>
</dbReference>
<proteinExistence type="evidence at transcript level"/>
<feature type="signal peptide" evidence="1">
    <location>
        <begin position="1"/>
        <end position="19"/>
    </location>
</feature>
<name>R4WP53_RIPPE</name>
<keyword evidence="1" id="KW-0732">Signal</keyword>
<evidence type="ECO:0000313" key="2">
    <source>
        <dbReference type="EMBL" id="BAN20661.1"/>
    </source>
</evidence>